<proteinExistence type="predicted"/>
<dbReference type="PANTHER" id="PTHR37984:SF15">
    <property type="entry name" value="INTEGRASE CATALYTIC DOMAIN-CONTAINING PROTEIN"/>
    <property type="match status" value="1"/>
</dbReference>
<protein>
    <recommendedName>
        <fullName evidence="2">Integrase catalytic domain-containing protein</fullName>
    </recommendedName>
</protein>
<dbReference type="Gene3D" id="3.30.420.10">
    <property type="entry name" value="Ribonuclease H-like superfamily/Ribonuclease H"/>
    <property type="match status" value="1"/>
</dbReference>
<dbReference type="SUPFAM" id="SSF53098">
    <property type="entry name" value="Ribonuclease H-like"/>
    <property type="match status" value="1"/>
</dbReference>
<evidence type="ECO:0000313" key="3">
    <source>
        <dbReference type="EMBL" id="LAA67657.1"/>
    </source>
</evidence>
<dbReference type="InterPro" id="IPR050951">
    <property type="entry name" value="Retrovirus_Pol_polyprotein"/>
</dbReference>
<dbReference type="EMBL" id="IACK01002963">
    <property type="protein sequence ID" value="LAA67657.1"/>
    <property type="molecule type" value="Transcribed_RNA"/>
</dbReference>
<keyword evidence="1" id="KW-0732">Signal</keyword>
<feature type="domain" description="Integrase catalytic" evidence="2">
    <location>
        <begin position="1"/>
        <end position="83"/>
    </location>
</feature>
<reference evidence="3" key="2">
    <citation type="submission" date="2017-11" db="EMBL/GenBank/DDBJ databases">
        <title>Coralsnake Venomics: Analyses of Venom Gland Transcriptomes and Proteomes of Six Brazilian Taxa.</title>
        <authorList>
            <person name="Aird S.D."/>
            <person name="Jorge da Silva N."/>
            <person name="Qiu L."/>
            <person name="Villar-Briones A."/>
            <person name="Aparecida-Saddi V."/>
            <person name="Campos-Telles M.P."/>
            <person name="Grau M."/>
            <person name="Mikheyev A.S."/>
        </authorList>
    </citation>
    <scope>NUCLEOTIDE SEQUENCE</scope>
    <source>
        <tissue evidence="3">Venom_gland</tissue>
    </source>
</reference>
<dbReference type="PROSITE" id="PS50994">
    <property type="entry name" value="INTEGRASE"/>
    <property type="match status" value="1"/>
</dbReference>
<organism evidence="3">
    <name type="scientific">Micrurus lemniscatus lemniscatus</name>
    <dbReference type="NCBI Taxonomy" id="129467"/>
    <lineage>
        <taxon>Eukaryota</taxon>
        <taxon>Metazoa</taxon>
        <taxon>Chordata</taxon>
        <taxon>Craniata</taxon>
        <taxon>Vertebrata</taxon>
        <taxon>Euteleostomi</taxon>
        <taxon>Lepidosauria</taxon>
        <taxon>Squamata</taxon>
        <taxon>Bifurcata</taxon>
        <taxon>Unidentata</taxon>
        <taxon>Episquamata</taxon>
        <taxon>Toxicofera</taxon>
        <taxon>Serpentes</taxon>
        <taxon>Colubroidea</taxon>
        <taxon>Elapidae</taxon>
        <taxon>Elapinae</taxon>
        <taxon>Micrurus</taxon>
    </lineage>
</organism>
<dbReference type="InterPro" id="IPR036397">
    <property type="entry name" value="RNaseH_sf"/>
</dbReference>
<feature type="chain" id="PRO_5013676171" description="Integrase catalytic domain-containing protein" evidence="1">
    <location>
        <begin position="22"/>
        <end position="153"/>
    </location>
</feature>
<dbReference type="InterPro" id="IPR001584">
    <property type="entry name" value="Integrase_cat-core"/>
</dbReference>
<reference evidence="3" key="1">
    <citation type="submission" date="2017-07" db="EMBL/GenBank/DDBJ databases">
        <authorList>
            <person name="Mikheyev A."/>
            <person name="Grau M."/>
        </authorList>
    </citation>
    <scope>NUCLEOTIDE SEQUENCE</scope>
    <source>
        <tissue evidence="3">Venom_gland</tissue>
    </source>
</reference>
<evidence type="ECO:0000256" key="1">
    <source>
        <dbReference type="SAM" id="SignalP"/>
    </source>
</evidence>
<accession>A0A2D4H6R2</accession>
<dbReference type="PANTHER" id="PTHR37984">
    <property type="entry name" value="PROTEIN CBG26694"/>
    <property type="match status" value="1"/>
</dbReference>
<feature type="signal peptide" evidence="1">
    <location>
        <begin position="1"/>
        <end position="21"/>
    </location>
</feature>
<dbReference type="GO" id="GO:0015074">
    <property type="term" value="P:DNA integration"/>
    <property type="evidence" value="ECO:0007669"/>
    <property type="project" value="InterPro"/>
</dbReference>
<name>A0A2D4H6R2_MICLE</name>
<dbReference type="AlphaFoldDB" id="A0A2D4H6R2"/>
<evidence type="ECO:0000259" key="2">
    <source>
        <dbReference type="PROSITE" id="PS50994"/>
    </source>
</evidence>
<sequence length="153" mass="17473">MASFWRLFLKMLGCSQGLSSAYHPSTNGAAERTNAMVERYLRSYVMYQQTKWTDFIPFAELAYNNAVHSSTGYSPFFIVHGMEIGPIPNFVSTQKDPITMQEWSEKIQQGWDSVRTALKESTSKMKMQADKKRKEGNTFKIGDTVYLSTNTLD</sequence>
<dbReference type="GO" id="GO:0003676">
    <property type="term" value="F:nucleic acid binding"/>
    <property type="evidence" value="ECO:0007669"/>
    <property type="project" value="InterPro"/>
</dbReference>
<dbReference type="InterPro" id="IPR012337">
    <property type="entry name" value="RNaseH-like_sf"/>
</dbReference>